<evidence type="ECO:0000256" key="1">
    <source>
        <dbReference type="ARBA" id="ARBA00022491"/>
    </source>
</evidence>
<dbReference type="Pfam" id="PF00440">
    <property type="entry name" value="TetR_N"/>
    <property type="match status" value="1"/>
</dbReference>
<dbReference type="Gene3D" id="1.10.10.60">
    <property type="entry name" value="Homeodomain-like"/>
    <property type="match status" value="1"/>
</dbReference>
<dbReference type="PANTHER" id="PTHR43479">
    <property type="entry name" value="ACREF/ENVCD OPERON REPRESSOR-RELATED"/>
    <property type="match status" value="1"/>
</dbReference>
<dbReference type="InterPro" id="IPR009057">
    <property type="entry name" value="Homeodomain-like_sf"/>
</dbReference>
<dbReference type="EMBL" id="CP095074">
    <property type="protein sequence ID" value="UOQ94737.1"/>
    <property type="molecule type" value="Genomic_DNA"/>
</dbReference>
<organism evidence="5 6">
    <name type="scientific">Halobacillus shinanisalinarum</name>
    <dbReference type="NCBI Taxonomy" id="2932258"/>
    <lineage>
        <taxon>Bacteria</taxon>
        <taxon>Bacillati</taxon>
        <taxon>Bacillota</taxon>
        <taxon>Bacilli</taxon>
        <taxon>Bacillales</taxon>
        <taxon>Bacillaceae</taxon>
        <taxon>Halobacillus</taxon>
    </lineage>
</organism>
<keyword evidence="1" id="KW-0678">Repressor</keyword>
<dbReference type="Proteomes" id="UP000831880">
    <property type="component" value="Chromosome"/>
</dbReference>
<keyword evidence="2 3" id="KW-0238">DNA-binding</keyword>
<dbReference type="Gene3D" id="1.10.357.10">
    <property type="entry name" value="Tetracycline Repressor, domain 2"/>
    <property type="match status" value="1"/>
</dbReference>
<protein>
    <submittedName>
        <fullName evidence="5">TetR/AcrR family transcriptional regulator</fullName>
    </submittedName>
</protein>
<dbReference type="PRINTS" id="PR00455">
    <property type="entry name" value="HTHTETR"/>
</dbReference>
<reference evidence="5 6" key="1">
    <citation type="submission" date="2022-04" db="EMBL/GenBank/DDBJ databases">
        <title>Halobacillus sp. isolated from saltern.</title>
        <authorList>
            <person name="Won M."/>
            <person name="Lee C.-M."/>
            <person name="Woen H.-Y."/>
            <person name="Kwon S.-W."/>
        </authorList>
    </citation>
    <scope>NUCLEOTIDE SEQUENCE [LARGE SCALE GENOMIC DNA]</scope>
    <source>
        <strain evidence="5 6">SSTM10-2</strain>
    </source>
</reference>
<accession>A0ABY4H2Q4</accession>
<evidence type="ECO:0000256" key="2">
    <source>
        <dbReference type="ARBA" id="ARBA00023125"/>
    </source>
</evidence>
<dbReference type="RefSeq" id="WP_244754580.1">
    <property type="nucleotide sequence ID" value="NZ_CP095074.1"/>
</dbReference>
<dbReference type="PANTHER" id="PTHR43479:SF11">
    <property type="entry name" value="ACREF_ENVCD OPERON REPRESSOR-RELATED"/>
    <property type="match status" value="1"/>
</dbReference>
<feature type="domain" description="HTH tetR-type" evidence="4">
    <location>
        <begin position="1"/>
        <end position="60"/>
    </location>
</feature>
<evidence type="ECO:0000313" key="6">
    <source>
        <dbReference type="Proteomes" id="UP000831880"/>
    </source>
</evidence>
<proteinExistence type="predicted"/>
<dbReference type="InterPro" id="IPR001647">
    <property type="entry name" value="HTH_TetR"/>
</dbReference>
<dbReference type="InterPro" id="IPR050624">
    <property type="entry name" value="HTH-type_Tx_Regulator"/>
</dbReference>
<name>A0ABY4H2Q4_9BACI</name>
<evidence type="ECO:0000313" key="5">
    <source>
        <dbReference type="EMBL" id="UOQ94737.1"/>
    </source>
</evidence>
<dbReference type="PROSITE" id="PS50977">
    <property type="entry name" value="HTH_TETR_2"/>
    <property type="match status" value="1"/>
</dbReference>
<feature type="DNA-binding region" description="H-T-H motif" evidence="3">
    <location>
        <begin position="23"/>
        <end position="42"/>
    </location>
</feature>
<evidence type="ECO:0000259" key="4">
    <source>
        <dbReference type="PROSITE" id="PS50977"/>
    </source>
</evidence>
<sequence length="195" mass="22743">MGRQEVIDAAINQYALNGYHGATLQKIAQEVGIKPASVYFYYKNKESLFTAAFQRILDRHFAQMKKIMKEVEDRHIEVIFHSLLDGTVSYHKENTTETTAYISLVTSPIPEIKEFIQKYMLTFNDWLKESLYSNVKRDYPHISEDEIAKINKQYILIANGVFWGIHLYKDDDFAEQIHLAREMIANVLHQIPAKQ</sequence>
<keyword evidence="6" id="KW-1185">Reference proteome</keyword>
<gene>
    <name evidence="5" type="ORF">MUO14_07290</name>
</gene>
<evidence type="ECO:0000256" key="3">
    <source>
        <dbReference type="PROSITE-ProRule" id="PRU00335"/>
    </source>
</evidence>
<dbReference type="SUPFAM" id="SSF46689">
    <property type="entry name" value="Homeodomain-like"/>
    <property type="match status" value="1"/>
</dbReference>